<dbReference type="PANTHER" id="PTHR43169">
    <property type="entry name" value="EXSB FAMILY PROTEIN"/>
    <property type="match status" value="1"/>
</dbReference>
<accession>A0A2N5ZKT6</accession>
<dbReference type="Pfam" id="PF06508">
    <property type="entry name" value="QueC"/>
    <property type="match status" value="1"/>
</dbReference>
<sequence length="339" mass="39787">MLCKRCVMPESKPDIYLNEQGLCNICSAFESQNNNRKDDTVFHETELVKILNKHRGKHKYDCLVMISGGKDSTSSLYYIVKKYKLNPLAMTFDHGFENEEAIYNIKNAVDSLKVDWIFFKTDFMKEMFAEIIRTKSKAVICHLCSIWYMQFTYETARRYDIPIIIAGWTKGQSNIPDIISKGKCDIDAPEYQSMAKATKKFLKEHVRKMPKYKDFPMSMEEVIKRAAKKHKATVLSPHWFLKTPVEEYTRLIQEELGWRFPKESYPEKSTNCLLNFLSVLLSLKHYGYTHYHVEMSKMINLNMMTRDEALDLLEKNWDDKMIDDVLTRLGLSRKDIEDG</sequence>
<evidence type="ECO:0000313" key="1">
    <source>
        <dbReference type="EMBL" id="PLX19299.1"/>
    </source>
</evidence>
<dbReference type="EMBL" id="PKTG01000035">
    <property type="protein sequence ID" value="PLX19299.1"/>
    <property type="molecule type" value="Genomic_DNA"/>
</dbReference>
<proteinExistence type="predicted"/>
<reference evidence="1 2" key="1">
    <citation type="submission" date="2017-11" db="EMBL/GenBank/DDBJ databases">
        <title>Genome-resolved metagenomics identifies genetic mobility, metabolic interactions, and unexpected diversity in perchlorate-reducing communities.</title>
        <authorList>
            <person name="Barnum T.P."/>
            <person name="Figueroa I.A."/>
            <person name="Carlstrom C.I."/>
            <person name="Lucas L.N."/>
            <person name="Engelbrektson A.L."/>
            <person name="Coates J.D."/>
        </authorList>
    </citation>
    <scope>NUCLEOTIDE SEQUENCE [LARGE SCALE GENOMIC DNA]</scope>
    <source>
        <strain evidence="1">BM706</strain>
    </source>
</reference>
<evidence type="ECO:0000313" key="2">
    <source>
        <dbReference type="Proteomes" id="UP000234857"/>
    </source>
</evidence>
<protein>
    <recommendedName>
        <fullName evidence="3">N-acetyl sugar amidotransferase</fullName>
    </recommendedName>
</protein>
<dbReference type="InterPro" id="IPR018317">
    <property type="entry name" value="QueC"/>
</dbReference>
<comment type="caution">
    <text evidence="1">The sequence shown here is derived from an EMBL/GenBank/DDBJ whole genome shotgun (WGS) entry which is preliminary data.</text>
</comment>
<dbReference type="AlphaFoldDB" id="A0A2N5ZKT6"/>
<dbReference type="Proteomes" id="UP000234857">
    <property type="component" value="Unassembled WGS sequence"/>
</dbReference>
<organism evidence="1 2">
    <name type="scientific">Muiribacterium halophilum</name>
    <dbReference type="NCBI Taxonomy" id="2053465"/>
    <lineage>
        <taxon>Bacteria</taxon>
        <taxon>Candidatus Muiribacteriota</taxon>
        <taxon>Candidatus Muiribacteriia</taxon>
        <taxon>Candidatus Muiribacteriales</taxon>
        <taxon>Candidatus Muiribacteriaceae</taxon>
        <taxon>Candidatus Muiribacterium</taxon>
    </lineage>
</organism>
<gene>
    <name evidence="1" type="ORF">C0601_02280</name>
</gene>
<dbReference type="Gene3D" id="3.40.50.620">
    <property type="entry name" value="HUPs"/>
    <property type="match status" value="1"/>
</dbReference>
<dbReference type="InterPro" id="IPR052188">
    <property type="entry name" value="Ni-pincer_cofactor_biosynth"/>
</dbReference>
<evidence type="ECO:0008006" key="3">
    <source>
        <dbReference type="Google" id="ProtNLM"/>
    </source>
</evidence>
<dbReference type="SUPFAM" id="SSF52402">
    <property type="entry name" value="Adenine nucleotide alpha hydrolases-like"/>
    <property type="match status" value="1"/>
</dbReference>
<name>A0A2N5ZKT6_MUIH1</name>
<dbReference type="InterPro" id="IPR014729">
    <property type="entry name" value="Rossmann-like_a/b/a_fold"/>
</dbReference>
<dbReference type="PANTHER" id="PTHR43169:SF3">
    <property type="entry name" value="ATPASE, PP-LOOP SUPERFAMILY-RELATED"/>
    <property type="match status" value="1"/>
</dbReference>